<comment type="subcellular location">
    <subcellularLocation>
        <location evidence="5">Cell outer membrane</location>
        <topology evidence="5">Multi-pass membrane protein</topology>
    </subcellularLocation>
</comment>
<keyword evidence="3 5" id="KW-0472">Membrane</keyword>
<dbReference type="SUPFAM" id="SSF56935">
    <property type="entry name" value="Porins"/>
    <property type="match status" value="1"/>
</dbReference>
<dbReference type="Proteomes" id="UP000003416">
    <property type="component" value="Unassembled WGS sequence"/>
</dbReference>
<reference evidence="7 8" key="1">
    <citation type="submission" date="2011-02" db="EMBL/GenBank/DDBJ databases">
        <authorList>
            <person name="Weinstock G."/>
            <person name="Sodergren E."/>
            <person name="Clifton S."/>
            <person name="Fulton L."/>
            <person name="Fulton B."/>
            <person name="Courtney L."/>
            <person name="Fronick C."/>
            <person name="Harrison M."/>
            <person name="Strong C."/>
            <person name="Farmer C."/>
            <person name="Delahaunty K."/>
            <person name="Markovic C."/>
            <person name="Hall O."/>
            <person name="Minx P."/>
            <person name="Tomlinson C."/>
            <person name="Mitreva M."/>
            <person name="Hou S."/>
            <person name="Chen J."/>
            <person name="Wollam A."/>
            <person name="Pepin K.H."/>
            <person name="Johnson M."/>
            <person name="Bhonagiri V."/>
            <person name="Zhang X."/>
            <person name="Suruliraj S."/>
            <person name="Warren W."/>
            <person name="Chinwalla A."/>
            <person name="Mardis E.R."/>
            <person name="Wilson R.K."/>
        </authorList>
    </citation>
    <scope>NUCLEOTIDE SEQUENCE [LARGE SCALE GENOMIC DNA]</scope>
    <source>
        <strain evidence="7 8">YIT 12057</strain>
    </source>
</reference>
<accession>F3PSB1</accession>
<dbReference type="InterPro" id="IPR039426">
    <property type="entry name" value="TonB-dep_rcpt-like"/>
</dbReference>
<name>F3PSB1_9BACE</name>
<evidence type="ECO:0000256" key="1">
    <source>
        <dbReference type="ARBA" id="ARBA00022448"/>
    </source>
</evidence>
<feature type="domain" description="Secretin/TonB short N-terminal" evidence="6">
    <location>
        <begin position="75"/>
        <end position="126"/>
    </location>
</feature>
<evidence type="ECO:0000313" key="7">
    <source>
        <dbReference type="EMBL" id="EGF57566.1"/>
    </source>
</evidence>
<dbReference type="SUPFAM" id="SSF49464">
    <property type="entry name" value="Carboxypeptidase regulatory domain-like"/>
    <property type="match status" value="1"/>
</dbReference>
<evidence type="ECO:0000256" key="5">
    <source>
        <dbReference type="PROSITE-ProRule" id="PRU01360"/>
    </source>
</evidence>
<dbReference type="eggNOG" id="COG1629">
    <property type="taxonomic scope" value="Bacteria"/>
</dbReference>
<evidence type="ECO:0000313" key="8">
    <source>
        <dbReference type="Proteomes" id="UP000003416"/>
    </source>
</evidence>
<evidence type="ECO:0000256" key="4">
    <source>
        <dbReference type="ARBA" id="ARBA00023237"/>
    </source>
</evidence>
<dbReference type="InterPro" id="IPR023996">
    <property type="entry name" value="TonB-dep_OMP_SusC/RagA"/>
</dbReference>
<dbReference type="NCBIfam" id="TIGR04056">
    <property type="entry name" value="OMP_RagA_SusC"/>
    <property type="match status" value="1"/>
</dbReference>
<dbReference type="InterPro" id="IPR012910">
    <property type="entry name" value="Plug_dom"/>
</dbReference>
<comment type="caution">
    <text evidence="7">The sequence shown here is derived from an EMBL/GenBank/DDBJ whole genome shotgun (WGS) entry which is preliminary data.</text>
</comment>
<keyword evidence="5" id="KW-0812">Transmembrane</keyword>
<dbReference type="PANTHER" id="PTHR30069">
    <property type="entry name" value="TONB-DEPENDENT OUTER MEMBRANE RECEPTOR"/>
    <property type="match status" value="1"/>
</dbReference>
<dbReference type="GO" id="GO:0044718">
    <property type="term" value="P:siderophore transmembrane transport"/>
    <property type="evidence" value="ECO:0007669"/>
    <property type="project" value="TreeGrafter"/>
</dbReference>
<dbReference type="InterPro" id="IPR018247">
    <property type="entry name" value="EF_Hand_1_Ca_BS"/>
</dbReference>
<evidence type="ECO:0000256" key="3">
    <source>
        <dbReference type="ARBA" id="ARBA00023136"/>
    </source>
</evidence>
<dbReference type="InterPro" id="IPR011662">
    <property type="entry name" value="Secretin/TonB_short_N"/>
</dbReference>
<dbReference type="InterPro" id="IPR037066">
    <property type="entry name" value="Plug_dom_sf"/>
</dbReference>
<dbReference type="FunFam" id="2.60.40.1120:FF:000003">
    <property type="entry name" value="Outer membrane protein Omp121"/>
    <property type="match status" value="1"/>
</dbReference>
<dbReference type="Gene3D" id="2.60.40.1120">
    <property type="entry name" value="Carboxypeptidase-like, regulatory domain"/>
    <property type="match status" value="1"/>
</dbReference>
<dbReference type="PROSITE" id="PS52016">
    <property type="entry name" value="TONB_DEPENDENT_REC_3"/>
    <property type="match status" value="1"/>
</dbReference>
<organism evidence="7 8">
    <name type="scientific">Bacteroides fluxus YIT 12057</name>
    <dbReference type="NCBI Taxonomy" id="763034"/>
    <lineage>
        <taxon>Bacteria</taxon>
        <taxon>Pseudomonadati</taxon>
        <taxon>Bacteroidota</taxon>
        <taxon>Bacteroidia</taxon>
        <taxon>Bacteroidales</taxon>
        <taxon>Bacteroidaceae</taxon>
        <taxon>Bacteroides</taxon>
    </lineage>
</organism>
<evidence type="ECO:0000259" key="6">
    <source>
        <dbReference type="SMART" id="SM00965"/>
    </source>
</evidence>
<dbReference type="PROSITE" id="PS00018">
    <property type="entry name" value="EF_HAND_1"/>
    <property type="match status" value="1"/>
</dbReference>
<comment type="similarity">
    <text evidence="5">Belongs to the TonB-dependent receptor family.</text>
</comment>
<dbReference type="NCBIfam" id="TIGR04057">
    <property type="entry name" value="SusC_RagA_signa"/>
    <property type="match status" value="1"/>
</dbReference>
<keyword evidence="5" id="KW-1134">Transmembrane beta strand</keyword>
<proteinExistence type="inferred from homology"/>
<dbReference type="EMBL" id="AFBN01000028">
    <property type="protein sequence ID" value="EGF57566.1"/>
    <property type="molecule type" value="Genomic_DNA"/>
</dbReference>
<protein>
    <submittedName>
        <fullName evidence="7">TonB-dependent receptor plug domain protein</fullName>
    </submittedName>
</protein>
<dbReference type="STRING" id="763034.HMPREF9446_01646"/>
<gene>
    <name evidence="7" type="ORF">HMPREF9446_01646</name>
</gene>
<keyword evidence="8" id="KW-1185">Reference proteome</keyword>
<dbReference type="PANTHER" id="PTHR30069:SF29">
    <property type="entry name" value="HEMOGLOBIN AND HEMOGLOBIN-HAPTOGLOBIN-BINDING PROTEIN 1-RELATED"/>
    <property type="match status" value="1"/>
</dbReference>
<keyword evidence="2" id="KW-0732">Signal</keyword>
<keyword evidence="1 5" id="KW-0813">Transport</keyword>
<dbReference type="GO" id="GO:0015344">
    <property type="term" value="F:siderophore uptake transmembrane transporter activity"/>
    <property type="evidence" value="ECO:0007669"/>
    <property type="project" value="TreeGrafter"/>
</dbReference>
<dbReference type="SMART" id="SM00965">
    <property type="entry name" value="STN"/>
    <property type="match status" value="1"/>
</dbReference>
<evidence type="ECO:0000256" key="2">
    <source>
        <dbReference type="ARBA" id="ARBA00022729"/>
    </source>
</evidence>
<keyword evidence="7" id="KW-0675">Receptor</keyword>
<dbReference type="Pfam" id="PF07660">
    <property type="entry name" value="STN"/>
    <property type="match status" value="1"/>
</dbReference>
<keyword evidence="4 5" id="KW-0998">Cell outer membrane</keyword>
<dbReference type="Gene3D" id="2.170.130.10">
    <property type="entry name" value="TonB-dependent receptor, plug domain"/>
    <property type="match status" value="1"/>
</dbReference>
<dbReference type="HOGENOM" id="CLU_004317_1_1_10"/>
<dbReference type="AlphaFoldDB" id="F3PSB1"/>
<dbReference type="Pfam" id="PF07715">
    <property type="entry name" value="Plug"/>
    <property type="match status" value="1"/>
</dbReference>
<dbReference type="GO" id="GO:0009279">
    <property type="term" value="C:cell outer membrane"/>
    <property type="evidence" value="ECO:0007669"/>
    <property type="project" value="UniProtKB-SubCell"/>
</dbReference>
<dbReference type="InterPro" id="IPR023997">
    <property type="entry name" value="TonB-dep_OMP_SusC/RagA_CS"/>
</dbReference>
<sequence length="1170" mass="130829">MKNHICIQSFRAKNVLVRCIEKIPLAMRCTLFMLFCLVGMTFANDGYAQKTMVNITLNNKTVDEVLTELEQGTEFVFFYNNKQVDVKRRVSVKATNKTIFKVLDDVFKGTNIAYKVLDRNIILFDKAVGADGVQTTLQNITVKGSIVDASGEPVIGASILMKGTSNGVITDIDGNFTLSNVAPAATLVISYVGYKTQEISVNGKTSFKITLVEDAEVLEEVVVVGYGVQKKQSLTGAVTAIKSDDIQTTKTENLVNNIQGKMPGLLIRQKTGEPGTFDNMISIRGYGDPLVVIDGVTREKDELAQLSSEDIESISILKDASAAIYGMNSANGVIIVTTKKGTAEKTRISYSGLFGMKHATGMEETVDAYTFRLMENEMSRNGKKAEVYSQDILDKYKNGVEGYQDWDWLDMYMNKTAFQTSHTLSLRGGTEKVKYFVSLGYNRDNGLLKSGIQYYERYSFRTNVTAELAKGLSMNVKVSGRWDQTQRPREDFMWTFKTLLVNDRGVGPYAMGSTDHFSDIAPESKNAAALVDPNIDGYRRNRGLTYNADVDLTWKVPFVEGLSLGLLGSFNGNNRNNSELQKSYKLYDYFTNTPTKTFGEDHYRNTMGIFQKLYGRVQANYARAFGDHNINVTGVAELSGSRYDELQGFRKYAGYYSNDILNQADASTATNSGYRNETRLAAYLMRANYDYAGKYLLEVVARYDGSYRYAPGHRWAFFPSVSAGWRISEEKFMKEKLPFITNLKLRGSYGKSGYDAGNPFQYIAGYTQASKSNNPFGYVFEGSNQTIGMMAPGVVLDNLSWVVSKTANIGLDAELWNGKLYGTVEFFRRKNEGLLASRIQDIPNTFGASFPQENINSNENMGFELEIGTRGKIGKDFGYTVSANYTFVREKNLEVEHTPYRSSMDRWLYGKDHRTIGGFWDHSGGGMWIQKYDGQFSSLKELETAPLYGGGNGNSMMLPGAFRIIDQNGDGVIDMYDMKPESRRAGANPPYQFGLNIGLTYKGFDLNLLLQGAAGYVIGYANDDVFGYGSKTNPTLMKKYMDRWHTANVTDDPYNPSTQWISGKYPALRRDFTGTLDNGNSWGNGAISFWNPNATYLRLKSLEIGYTLPKSLTKKVGISDCRFFLNGFNLLTWCNSLLKDADPEREERDWGASLAYPLMKSYNIGLNINF</sequence>
<dbReference type="InterPro" id="IPR008969">
    <property type="entry name" value="CarboxyPept-like_regulatory"/>
</dbReference>
<dbReference type="Pfam" id="PF13715">
    <property type="entry name" value="CarbopepD_reg_2"/>
    <property type="match status" value="1"/>
</dbReference>